<accession>A0A545UNH5</accession>
<feature type="signal peptide" evidence="1">
    <location>
        <begin position="1"/>
        <end position="22"/>
    </location>
</feature>
<comment type="caution">
    <text evidence="2">The sequence shown here is derived from an EMBL/GenBank/DDBJ whole genome shotgun (WGS) entry which is preliminary data.</text>
</comment>
<dbReference type="Proteomes" id="UP000315783">
    <property type="component" value="Unassembled WGS sequence"/>
</dbReference>
<evidence type="ECO:0000313" key="2">
    <source>
        <dbReference type="EMBL" id="TQV91018.1"/>
    </source>
</evidence>
<reference evidence="2 3" key="1">
    <citation type="journal article" date="2019" name="Appl. Microbiol. Biotechnol.">
        <title>Genome sequence of Isaria javanica and comparative genome analysis insights into family S53 peptidase evolution in fungal entomopathogens.</title>
        <authorList>
            <person name="Lin R."/>
            <person name="Zhang X."/>
            <person name="Xin B."/>
            <person name="Zou M."/>
            <person name="Gao Y."/>
            <person name="Qin F."/>
            <person name="Hu Q."/>
            <person name="Xie B."/>
            <person name="Cheng X."/>
        </authorList>
    </citation>
    <scope>NUCLEOTIDE SEQUENCE [LARGE SCALE GENOMIC DNA]</scope>
    <source>
        <strain evidence="2 3">IJ1G</strain>
    </source>
</reference>
<evidence type="ECO:0000256" key="1">
    <source>
        <dbReference type="SAM" id="SignalP"/>
    </source>
</evidence>
<keyword evidence="3" id="KW-1185">Reference proteome</keyword>
<organism evidence="2 3">
    <name type="scientific">Cordyceps javanica</name>
    <dbReference type="NCBI Taxonomy" id="43265"/>
    <lineage>
        <taxon>Eukaryota</taxon>
        <taxon>Fungi</taxon>
        <taxon>Dikarya</taxon>
        <taxon>Ascomycota</taxon>
        <taxon>Pezizomycotina</taxon>
        <taxon>Sordariomycetes</taxon>
        <taxon>Hypocreomycetidae</taxon>
        <taxon>Hypocreales</taxon>
        <taxon>Cordycipitaceae</taxon>
        <taxon>Cordyceps</taxon>
    </lineage>
</organism>
<feature type="chain" id="PRO_5022059532" evidence="1">
    <location>
        <begin position="23"/>
        <end position="154"/>
    </location>
</feature>
<sequence>MLIWVDSTAATILLAGLRWSVGRCPVRRRHPLANMFGPHLISASNQHTADWDEQWFPQVGCQPRRLPRRYGETSIRFSVQCCIDSEGHSCLMFDVCVWVTVRQQPCDRQCIVSEVSDTQIDDDDVIDWTGLDWTGLLILAEKYCSQGAVTAWTM</sequence>
<gene>
    <name evidence="2" type="ORF">IF1G_10253</name>
</gene>
<dbReference type="EMBL" id="SPUK01000021">
    <property type="protein sequence ID" value="TQV91018.1"/>
    <property type="molecule type" value="Genomic_DNA"/>
</dbReference>
<protein>
    <submittedName>
        <fullName evidence="2">Uncharacterized protein</fullName>
    </submittedName>
</protein>
<name>A0A545UNH5_9HYPO</name>
<evidence type="ECO:0000313" key="3">
    <source>
        <dbReference type="Proteomes" id="UP000315783"/>
    </source>
</evidence>
<proteinExistence type="predicted"/>
<dbReference type="AlphaFoldDB" id="A0A545UNH5"/>
<keyword evidence="1" id="KW-0732">Signal</keyword>